<feature type="region of interest" description="Disordered" evidence="1">
    <location>
        <begin position="27"/>
        <end position="81"/>
    </location>
</feature>
<sequence length="81" mass="8840">MKNFKTMLTASALALVLASGTAAFAETPKATDAKKAAKHEHKEGDHAHKDDGKHTGHQEGDDHHDDTKEKEEKPKEQAPSR</sequence>
<protein>
    <recommendedName>
        <fullName evidence="5">Pentapeptide MXKDX repeat protein</fullName>
    </recommendedName>
</protein>
<proteinExistence type="predicted"/>
<evidence type="ECO:0000256" key="2">
    <source>
        <dbReference type="SAM" id="SignalP"/>
    </source>
</evidence>
<keyword evidence="2" id="KW-0732">Signal</keyword>
<comment type="caution">
    <text evidence="3">The sequence shown here is derived from an EMBL/GenBank/DDBJ whole genome shotgun (WGS) entry which is preliminary data.</text>
</comment>
<feature type="chain" id="PRO_5016032728" description="Pentapeptide MXKDX repeat protein" evidence="2">
    <location>
        <begin position="26"/>
        <end position="81"/>
    </location>
</feature>
<organism evidence="3 4">
    <name type="scientific">Micavibrio aeruginosavorus</name>
    <dbReference type="NCBI Taxonomy" id="349221"/>
    <lineage>
        <taxon>Bacteria</taxon>
        <taxon>Pseudomonadati</taxon>
        <taxon>Bdellovibrionota</taxon>
        <taxon>Bdellovibrionia</taxon>
        <taxon>Bdellovibrionales</taxon>
        <taxon>Pseudobdellovibrionaceae</taxon>
        <taxon>Micavibrio</taxon>
    </lineage>
</organism>
<dbReference type="EMBL" id="QFQB01000035">
    <property type="protein sequence ID" value="PZQ45960.1"/>
    <property type="molecule type" value="Genomic_DNA"/>
</dbReference>
<dbReference type="Proteomes" id="UP000249417">
    <property type="component" value="Unassembled WGS sequence"/>
</dbReference>
<evidence type="ECO:0008006" key="5">
    <source>
        <dbReference type="Google" id="ProtNLM"/>
    </source>
</evidence>
<gene>
    <name evidence="3" type="ORF">DI551_06045</name>
</gene>
<reference evidence="3 4" key="1">
    <citation type="submission" date="2017-08" db="EMBL/GenBank/DDBJ databases">
        <title>Infants hospitalized years apart are colonized by the same room-sourced microbial strains.</title>
        <authorList>
            <person name="Brooks B."/>
            <person name="Olm M.R."/>
            <person name="Firek B.A."/>
            <person name="Baker R."/>
            <person name="Thomas B.C."/>
            <person name="Morowitz M.J."/>
            <person name="Banfield J.F."/>
        </authorList>
    </citation>
    <scope>NUCLEOTIDE SEQUENCE [LARGE SCALE GENOMIC DNA]</scope>
    <source>
        <strain evidence="3">S2_005_002_R2_29</strain>
    </source>
</reference>
<name>A0A2W5Q3N7_9BACT</name>
<evidence type="ECO:0000313" key="4">
    <source>
        <dbReference type="Proteomes" id="UP000249417"/>
    </source>
</evidence>
<feature type="compositionally biased region" description="Basic and acidic residues" evidence="1">
    <location>
        <begin position="29"/>
        <end position="81"/>
    </location>
</feature>
<dbReference type="AlphaFoldDB" id="A0A2W5Q3N7"/>
<feature type="signal peptide" evidence="2">
    <location>
        <begin position="1"/>
        <end position="25"/>
    </location>
</feature>
<evidence type="ECO:0000256" key="1">
    <source>
        <dbReference type="SAM" id="MobiDB-lite"/>
    </source>
</evidence>
<accession>A0A2W5Q3N7</accession>
<evidence type="ECO:0000313" key="3">
    <source>
        <dbReference type="EMBL" id="PZQ45960.1"/>
    </source>
</evidence>